<evidence type="ECO:0000259" key="4">
    <source>
        <dbReference type="Pfam" id="PF01979"/>
    </source>
</evidence>
<organism evidence="6 7">
    <name type="scientific">Thermosulfurimonas dismutans</name>
    <dbReference type="NCBI Taxonomy" id="999894"/>
    <lineage>
        <taxon>Bacteria</taxon>
        <taxon>Pseudomonadati</taxon>
        <taxon>Thermodesulfobacteriota</taxon>
        <taxon>Thermodesulfobacteria</taxon>
        <taxon>Thermodesulfobacteriales</taxon>
        <taxon>Thermodesulfobacteriaceae</taxon>
        <taxon>Thermosulfurimonas</taxon>
    </lineage>
</organism>
<dbReference type="InterPro" id="IPR054418">
    <property type="entry name" value="MQNX/HUTI_composite_N"/>
</dbReference>
<dbReference type="PANTHER" id="PTHR43794">
    <property type="entry name" value="AMINOHYDROLASE SSNA-RELATED"/>
    <property type="match status" value="1"/>
</dbReference>
<protein>
    <submittedName>
        <fullName evidence="6">Chlorohydrolase, Atz/Trz family</fullName>
    </submittedName>
</protein>
<dbReference type="Pfam" id="PF01979">
    <property type="entry name" value="Amidohydro_1"/>
    <property type="match status" value="1"/>
</dbReference>
<dbReference type="SUPFAM" id="SSF51556">
    <property type="entry name" value="Metallo-dependent hydrolases"/>
    <property type="match status" value="1"/>
</dbReference>
<evidence type="ECO:0000256" key="2">
    <source>
        <dbReference type="ARBA" id="ARBA00022801"/>
    </source>
</evidence>
<dbReference type="Proteomes" id="UP000078390">
    <property type="component" value="Unassembled WGS sequence"/>
</dbReference>
<dbReference type="Gene3D" id="3.20.20.140">
    <property type="entry name" value="Metal-dependent hydrolases"/>
    <property type="match status" value="1"/>
</dbReference>
<feature type="domain" description="Aminodeoxyfutalosine deaminase/Imidazolonepropionase-like composite" evidence="5">
    <location>
        <begin position="9"/>
        <end position="24"/>
    </location>
</feature>
<evidence type="ECO:0000313" key="7">
    <source>
        <dbReference type="Proteomes" id="UP000078390"/>
    </source>
</evidence>
<dbReference type="AlphaFoldDB" id="A0A179D3G5"/>
<dbReference type="Gene3D" id="2.30.40.10">
    <property type="entry name" value="Urease, subunit C, domain 1"/>
    <property type="match status" value="1"/>
</dbReference>
<evidence type="ECO:0000259" key="5">
    <source>
        <dbReference type="Pfam" id="PF22039"/>
    </source>
</evidence>
<dbReference type="InterPro" id="IPR032466">
    <property type="entry name" value="Metal_Hydrolase"/>
</dbReference>
<dbReference type="Pfam" id="PF22039">
    <property type="entry name" value="HUTI_composite_bact"/>
    <property type="match status" value="1"/>
</dbReference>
<evidence type="ECO:0000313" key="6">
    <source>
        <dbReference type="EMBL" id="OAQ20012.1"/>
    </source>
</evidence>
<dbReference type="GO" id="GO:0046872">
    <property type="term" value="F:metal ion binding"/>
    <property type="evidence" value="ECO:0007669"/>
    <property type="project" value="UniProtKB-KW"/>
</dbReference>
<dbReference type="GO" id="GO:0016810">
    <property type="term" value="F:hydrolase activity, acting on carbon-nitrogen (but not peptide) bonds"/>
    <property type="evidence" value="ECO:0007669"/>
    <property type="project" value="InterPro"/>
</dbReference>
<sequence length="385" mass="42876">MKASPIEDGAVLVRGGRIVEVGPYRLLKKTFSGKTVDLSDLILLPVLFNLHTHLELSVLRFRLTPSGSFISWVKALIRKRAEFSIEETQKAATQALKELWREGIGIVGDIGNTGLTLPLLRESPFIGIYFREIIDFRGKNELKNFLKGSFPNGRFLYSLSPHTPYTVSPLLIQAIKSWTRRAGLPLSIHVAESPEEILFLKDGSGPIRFLLEERGQWHAGFRAPGLSPVAYLERLGVLDEKTICVHVVQISDQDIETLSRHRVRPCLCPRSNIFLGVGLPPLPKLLRAGLKPCLGTDSLASNDRLSIFAEMEALYHAYPEVSPEIFFLMATLWGAEALGRSDLGGLFPGARAEMLALRSPATGKDLYRSLLENPKKIEVRLYVDL</sequence>
<keyword evidence="1" id="KW-0479">Metal-binding</keyword>
<dbReference type="InterPro" id="IPR011059">
    <property type="entry name" value="Metal-dep_hydrolase_composite"/>
</dbReference>
<gene>
    <name evidence="6" type="ORF">TDIS_1923</name>
</gene>
<keyword evidence="7" id="KW-1185">Reference proteome</keyword>
<keyword evidence="3" id="KW-0862">Zinc</keyword>
<dbReference type="InterPro" id="IPR006680">
    <property type="entry name" value="Amidohydro-rel"/>
</dbReference>
<dbReference type="STRING" id="999894.TDIS_1923"/>
<dbReference type="PANTHER" id="PTHR43794:SF11">
    <property type="entry name" value="AMIDOHYDROLASE-RELATED DOMAIN-CONTAINING PROTEIN"/>
    <property type="match status" value="1"/>
</dbReference>
<proteinExistence type="predicted"/>
<comment type="caution">
    <text evidence="6">The sequence shown here is derived from an EMBL/GenBank/DDBJ whole genome shotgun (WGS) entry which is preliminary data.</text>
</comment>
<keyword evidence="2 6" id="KW-0378">Hydrolase</keyword>
<accession>A0A179D3G5</accession>
<name>A0A179D3G5_9BACT</name>
<evidence type="ECO:0000256" key="1">
    <source>
        <dbReference type="ARBA" id="ARBA00022723"/>
    </source>
</evidence>
<reference evidence="6 7" key="1">
    <citation type="submission" date="2016-04" db="EMBL/GenBank/DDBJ databases">
        <title>Genome analysis of Thermosulfurimonas dismutans, the first thermophilic sulfur-disproportionating bacterium of the phylum Thermodesulfobacteria.</title>
        <authorList>
            <person name="Mardanov A.V."/>
            <person name="Beletsky A.V."/>
            <person name="Kadnikov V.V."/>
            <person name="Slobodkin A.I."/>
            <person name="Ravin N.V."/>
        </authorList>
    </citation>
    <scope>NUCLEOTIDE SEQUENCE [LARGE SCALE GENOMIC DNA]</scope>
    <source>
        <strain evidence="6 7">S95</strain>
    </source>
</reference>
<feature type="domain" description="Amidohydrolase-related" evidence="4">
    <location>
        <begin position="42"/>
        <end position="357"/>
    </location>
</feature>
<evidence type="ECO:0000256" key="3">
    <source>
        <dbReference type="ARBA" id="ARBA00022833"/>
    </source>
</evidence>
<dbReference type="SUPFAM" id="SSF51338">
    <property type="entry name" value="Composite domain of metallo-dependent hydrolases"/>
    <property type="match status" value="1"/>
</dbReference>
<dbReference type="InterPro" id="IPR050287">
    <property type="entry name" value="MTA/SAH_deaminase"/>
</dbReference>
<dbReference type="EMBL" id="LWLG01000018">
    <property type="protein sequence ID" value="OAQ20012.1"/>
    <property type="molecule type" value="Genomic_DNA"/>
</dbReference>